<name>D3U1U9_9BACT</name>
<reference evidence="4" key="1">
    <citation type="journal article" date="2009" name="Angew. Chem. Int. Ed. Engl.">
        <title>An environmental DNA-derived type II polyketide biosynthetic pathway encodes the biosynthesis of the pentacyclic polyketide erdacin.</title>
        <authorList>
            <person name="King R.W."/>
            <person name="Bauer J.D."/>
            <person name="Brady S.F."/>
        </authorList>
    </citation>
    <scope>NUCLEOTIDE SEQUENCE</scope>
</reference>
<evidence type="ECO:0000256" key="1">
    <source>
        <dbReference type="ARBA" id="ARBA00022450"/>
    </source>
</evidence>
<proteinExistence type="predicted"/>
<dbReference type="EMBL" id="FJ719113">
    <property type="protein sequence ID" value="ACX83619.1"/>
    <property type="molecule type" value="Genomic_DNA"/>
</dbReference>
<dbReference type="InterPro" id="IPR009081">
    <property type="entry name" value="PP-bd_ACP"/>
</dbReference>
<dbReference type="SUPFAM" id="SSF47336">
    <property type="entry name" value="ACP-like"/>
    <property type="match status" value="1"/>
</dbReference>
<dbReference type="PROSITE" id="PS50075">
    <property type="entry name" value="CARRIER"/>
    <property type="match status" value="1"/>
</dbReference>
<evidence type="ECO:0000256" key="2">
    <source>
        <dbReference type="ARBA" id="ARBA00022553"/>
    </source>
</evidence>
<dbReference type="InterPro" id="IPR036736">
    <property type="entry name" value="ACP-like_sf"/>
</dbReference>
<feature type="domain" description="Carrier" evidence="3">
    <location>
        <begin position="6"/>
        <end position="84"/>
    </location>
</feature>
<dbReference type="Gene3D" id="1.10.1200.10">
    <property type="entry name" value="ACP-like"/>
    <property type="match status" value="1"/>
</dbReference>
<dbReference type="AlphaFoldDB" id="D3U1U9"/>
<protein>
    <submittedName>
        <fullName evidence="4">Acyl carrier protein</fullName>
    </submittedName>
</protein>
<dbReference type="Pfam" id="PF00550">
    <property type="entry name" value="PP-binding"/>
    <property type="match status" value="1"/>
</dbReference>
<organism evidence="4">
    <name type="scientific">uncultured soil bacterium V167</name>
    <dbReference type="NCBI Taxonomy" id="684592"/>
    <lineage>
        <taxon>Bacteria</taxon>
        <taxon>environmental samples</taxon>
    </lineage>
</organism>
<evidence type="ECO:0000313" key="4">
    <source>
        <dbReference type="EMBL" id="ACX83619.1"/>
    </source>
</evidence>
<sequence>MTRTPLMTLDDLRRILVACAGEDDGIDLSGDILDLTFEDLGYDSLALMESAARIKQEYGVDLSDDDVAEVETPRALLDIVNGSVPATAV</sequence>
<dbReference type="PROSITE" id="PS00012">
    <property type="entry name" value="PHOSPHOPANTETHEINE"/>
    <property type="match status" value="1"/>
</dbReference>
<keyword evidence="2" id="KW-0597">Phosphoprotein</keyword>
<keyword evidence="1" id="KW-0596">Phosphopantetheine</keyword>
<accession>D3U1U9</accession>
<evidence type="ECO:0000259" key="3">
    <source>
        <dbReference type="PROSITE" id="PS50075"/>
    </source>
</evidence>
<dbReference type="InterPro" id="IPR006162">
    <property type="entry name" value="Ppantetheine_attach_site"/>
</dbReference>